<protein>
    <submittedName>
        <fullName evidence="4">NAD(P)-binding protein</fullName>
    </submittedName>
</protein>
<dbReference type="InterPro" id="IPR002347">
    <property type="entry name" value="SDR_fam"/>
</dbReference>
<dbReference type="SUPFAM" id="SSF51735">
    <property type="entry name" value="NAD(P)-binding Rossmann-fold domains"/>
    <property type="match status" value="1"/>
</dbReference>
<dbReference type="InterPro" id="IPR036291">
    <property type="entry name" value="NAD(P)-bd_dom_sf"/>
</dbReference>
<evidence type="ECO:0000256" key="2">
    <source>
        <dbReference type="ARBA" id="ARBA00022857"/>
    </source>
</evidence>
<keyword evidence="2" id="KW-0521">NADP</keyword>
<dbReference type="Pfam" id="PF00106">
    <property type="entry name" value="adh_short"/>
    <property type="match status" value="1"/>
</dbReference>
<dbReference type="AlphaFoldDB" id="A0A2H3JH27"/>
<evidence type="ECO:0000313" key="5">
    <source>
        <dbReference type="Proteomes" id="UP000218811"/>
    </source>
</evidence>
<keyword evidence="5" id="KW-1185">Reference proteome</keyword>
<evidence type="ECO:0000256" key="1">
    <source>
        <dbReference type="ARBA" id="ARBA00006484"/>
    </source>
</evidence>
<proteinExistence type="inferred from homology"/>
<reference evidence="4 5" key="1">
    <citation type="journal article" date="2012" name="Science">
        <title>The Paleozoic origin of enzymatic lignin decomposition reconstructed from 31 fungal genomes.</title>
        <authorList>
            <person name="Floudas D."/>
            <person name="Binder M."/>
            <person name="Riley R."/>
            <person name="Barry K."/>
            <person name="Blanchette R.A."/>
            <person name="Henrissat B."/>
            <person name="Martinez A.T."/>
            <person name="Otillar R."/>
            <person name="Spatafora J.W."/>
            <person name="Yadav J.S."/>
            <person name="Aerts A."/>
            <person name="Benoit I."/>
            <person name="Boyd A."/>
            <person name="Carlson A."/>
            <person name="Copeland A."/>
            <person name="Coutinho P.M."/>
            <person name="de Vries R.P."/>
            <person name="Ferreira P."/>
            <person name="Findley K."/>
            <person name="Foster B."/>
            <person name="Gaskell J."/>
            <person name="Glotzer D."/>
            <person name="Gorecki P."/>
            <person name="Heitman J."/>
            <person name="Hesse C."/>
            <person name="Hori C."/>
            <person name="Igarashi K."/>
            <person name="Jurgens J.A."/>
            <person name="Kallen N."/>
            <person name="Kersten P."/>
            <person name="Kohler A."/>
            <person name="Kuees U."/>
            <person name="Kumar T.K.A."/>
            <person name="Kuo A."/>
            <person name="LaButti K."/>
            <person name="Larrondo L.F."/>
            <person name="Lindquist E."/>
            <person name="Ling A."/>
            <person name="Lombard V."/>
            <person name="Lucas S."/>
            <person name="Lundell T."/>
            <person name="Martin R."/>
            <person name="McLaughlin D.J."/>
            <person name="Morgenstern I."/>
            <person name="Morin E."/>
            <person name="Murat C."/>
            <person name="Nagy L.G."/>
            <person name="Nolan M."/>
            <person name="Ohm R.A."/>
            <person name="Patyshakuliyeva A."/>
            <person name="Rokas A."/>
            <person name="Ruiz-Duenas F.J."/>
            <person name="Sabat G."/>
            <person name="Salamov A."/>
            <person name="Samejima M."/>
            <person name="Schmutz J."/>
            <person name="Slot J.C."/>
            <person name="St John F."/>
            <person name="Stenlid J."/>
            <person name="Sun H."/>
            <person name="Sun S."/>
            <person name="Syed K."/>
            <person name="Tsang A."/>
            <person name="Wiebenga A."/>
            <person name="Young D."/>
            <person name="Pisabarro A."/>
            <person name="Eastwood D.C."/>
            <person name="Martin F."/>
            <person name="Cullen D."/>
            <person name="Grigoriev I.V."/>
            <person name="Hibbett D.S."/>
        </authorList>
    </citation>
    <scope>NUCLEOTIDE SEQUENCE [LARGE SCALE GENOMIC DNA]</scope>
    <source>
        <strain evidence="4 5">MD-104</strain>
    </source>
</reference>
<evidence type="ECO:0000256" key="3">
    <source>
        <dbReference type="ARBA" id="ARBA00023002"/>
    </source>
</evidence>
<dbReference type="InterPro" id="IPR051468">
    <property type="entry name" value="Fungal_SecMetab_SDRs"/>
</dbReference>
<name>A0A2H3JH27_WOLCO</name>
<dbReference type="OrthoDB" id="9876299at2759"/>
<dbReference type="GO" id="GO:0016491">
    <property type="term" value="F:oxidoreductase activity"/>
    <property type="evidence" value="ECO:0007669"/>
    <property type="project" value="UniProtKB-KW"/>
</dbReference>
<dbReference type="Proteomes" id="UP000218811">
    <property type="component" value="Unassembled WGS sequence"/>
</dbReference>
<dbReference type="PANTHER" id="PTHR43544">
    <property type="entry name" value="SHORT-CHAIN DEHYDROGENASE/REDUCTASE"/>
    <property type="match status" value="1"/>
</dbReference>
<evidence type="ECO:0000313" key="4">
    <source>
        <dbReference type="EMBL" id="PCH39153.1"/>
    </source>
</evidence>
<organism evidence="4 5">
    <name type="scientific">Wolfiporia cocos (strain MD-104)</name>
    <name type="common">Brown rot fungus</name>
    <dbReference type="NCBI Taxonomy" id="742152"/>
    <lineage>
        <taxon>Eukaryota</taxon>
        <taxon>Fungi</taxon>
        <taxon>Dikarya</taxon>
        <taxon>Basidiomycota</taxon>
        <taxon>Agaricomycotina</taxon>
        <taxon>Agaricomycetes</taxon>
        <taxon>Polyporales</taxon>
        <taxon>Phaeolaceae</taxon>
        <taxon>Wolfiporia</taxon>
    </lineage>
</organism>
<dbReference type="CDD" id="cd05325">
    <property type="entry name" value="carb_red_sniffer_like_SDR_c"/>
    <property type="match status" value="1"/>
</dbReference>
<dbReference type="Gene3D" id="3.40.50.720">
    <property type="entry name" value="NAD(P)-binding Rossmann-like Domain"/>
    <property type="match status" value="1"/>
</dbReference>
<comment type="similarity">
    <text evidence="1">Belongs to the short-chain dehydrogenases/reductases (SDR) family.</text>
</comment>
<dbReference type="EMBL" id="KB467965">
    <property type="protein sequence ID" value="PCH39153.1"/>
    <property type="molecule type" value="Genomic_DNA"/>
</dbReference>
<gene>
    <name evidence="4" type="ORF">WOLCODRAFT_110598</name>
</gene>
<accession>A0A2H3JH27</accession>
<dbReference type="GO" id="GO:0005737">
    <property type="term" value="C:cytoplasm"/>
    <property type="evidence" value="ECO:0007669"/>
    <property type="project" value="TreeGrafter"/>
</dbReference>
<keyword evidence="3" id="KW-0560">Oxidoreductase</keyword>
<sequence>MSSPESYTWLITGANRGIGLELTRQLLASAAPTHTVIAACRTPDAASDLHALQHDTSGAVKGAVHVVALDVSSEASIRACVPAVQAILGERGLDYLYNNAAVNPTDDSPFDFSYPELLDILQINVGAPALLTQLCLPLIERGRRKVIVNATSGLASIGLDIGAKCTSYSVSKTALNMLTYKQARARPDFIAIVLDPGWVKTAMGGPGAVLEPAESVSGILSVVTRLTTADSGKFFRYNGTQHPW</sequence>
<dbReference type="PRINTS" id="PR00081">
    <property type="entry name" value="GDHRDH"/>
</dbReference>
<dbReference type="PANTHER" id="PTHR43544:SF7">
    <property type="entry name" value="NADB-LER2"/>
    <property type="match status" value="1"/>
</dbReference>
<dbReference type="OMA" id="ATHYTNA"/>